<sequence length="343" mass="39024">MGRKNSKTVWQKKNSKMVWRKKEPSPLPAPWTELPLDIAANILKRLDVVDILEAAQRVCTTWRSVCKDPSMWQKIDMSKHTGYEDFDSEIMCKHLVDRSQGQLVDVRVGFFGTDDLLAHIAERSGQLRCLLLASCCAITGYGLTEAVKRFPLLEELHLFSADVPSESIEIVGRSCPLLKSFSFGGVAPFPDKKDFRVRELECNNEALSIAKTMPRLQYLDLFGNALTNDGLVAILDGCTHLETLDLRRCFGVNLEGNIGKQCTQQLKCLRLPDDSVEDHEYYDRDCFDDYGFGWSGSDGSDFDEDHYLDYEDYDDYSLWAAMNSDYEDFFLGGLVIDDHNDIY</sequence>
<dbReference type="Gene3D" id="3.80.10.10">
    <property type="entry name" value="Ribonuclease Inhibitor"/>
    <property type="match status" value="1"/>
</dbReference>
<dbReference type="AlphaFoldDB" id="A0AAV1CZP2"/>
<dbReference type="PANTHER" id="PTHR38926:SF2">
    <property type="entry name" value="F-BOX_LRR-REPEAT PROTEIN 21-RELATED"/>
    <property type="match status" value="1"/>
</dbReference>
<dbReference type="InterPro" id="IPR001611">
    <property type="entry name" value="Leu-rich_rpt"/>
</dbReference>
<dbReference type="InterPro" id="IPR032675">
    <property type="entry name" value="LRR_dom_sf"/>
</dbReference>
<organism evidence="2 3">
    <name type="scientific">Oldenlandia corymbosa var. corymbosa</name>
    <dbReference type="NCBI Taxonomy" id="529605"/>
    <lineage>
        <taxon>Eukaryota</taxon>
        <taxon>Viridiplantae</taxon>
        <taxon>Streptophyta</taxon>
        <taxon>Embryophyta</taxon>
        <taxon>Tracheophyta</taxon>
        <taxon>Spermatophyta</taxon>
        <taxon>Magnoliopsida</taxon>
        <taxon>eudicotyledons</taxon>
        <taxon>Gunneridae</taxon>
        <taxon>Pentapetalae</taxon>
        <taxon>asterids</taxon>
        <taxon>lamiids</taxon>
        <taxon>Gentianales</taxon>
        <taxon>Rubiaceae</taxon>
        <taxon>Rubioideae</taxon>
        <taxon>Spermacoceae</taxon>
        <taxon>Hedyotis-Oldenlandia complex</taxon>
        <taxon>Oldenlandia</taxon>
    </lineage>
</organism>
<dbReference type="SMART" id="SM00256">
    <property type="entry name" value="FBOX"/>
    <property type="match status" value="1"/>
</dbReference>
<name>A0AAV1CZP2_OLDCO</name>
<feature type="domain" description="F-box" evidence="1">
    <location>
        <begin position="28"/>
        <end position="75"/>
    </location>
</feature>
<dbReference type="CDD" id="cd22164">
    <property type="entry name" value="F-box_AtSKIP19-like"/>
    <property type="match status" value="1"/>
</dbReference>
<keyword evidence="3" id="KW-1185">Reference proteome</keyword>
<dbReference type="EMBL" id="OX459120">
    <property type="protein sequence ID" value="CAI9100733.1"/>
    <property type="molecule type" value="Genomic_DNA"/>
</dbReference>
<dbReference type="SUPFAM" id="SSF52047">
    <property type="entry name" value="RNI-like"/>
    <property type="match status" value="1"/>
</dbReference>
<dbReference type="InterPro" id="IPR001810">
    <property type="entry name" value="F-box_dom"/>
</dbReference>
<dbReference type="Pfam" id="PF12937">
    <property type="entry name" value="F-box-like"/>
    <property type="match status" value="1"/>
</dbReference>
<evidence type="ECO:0000259" key="1">
    <source>
        <dbReference type="PROSITE" id="PS50181"/>
    </source>
</evidence>
<dbReference type="Proteomes" id="UP001161247">
    <property type="component" value="Chromosome 3"/>
</dbReference>
<dbReference type="PANTHER" id="PTHR38926">
    <property type="entry name" value="F-BOX DOMAIN CONTAINING PROTEIN, EXPRESSED"/>
    <property type="match status" value="1"/>
</dbReference>
<evidence type="ECO:0000313" key="2">
    <source>
        <dbReference type="EMBL" id="CAI9100733.1"/>
    </source>
</evidence>
<reference evidence="2" key="1">
    <citation type="submission" date="2023-03" db="EMBL/GenBank/DDBJ databases">
        <authorList>
            <person name="Julca I."/>
        </authorList>
    </citation>
    <scope>NUCLEOTIDE SEQUENCE</scope>
</reference>
<proteinExistence type="predicted"/>
<dbReference type="Gene3D" id="1.20.1280.50">
    <property type="match status" value="1"/>
</dbReference>
<protein>
    <submittedName>
        <fullName evidence="2">OLC1v1037895C2</fullName>
    </submittedName>
</protein>
<dbReference type="Pfam" id="PF13516">
    <property type="entry name" value="LRR_6"/>
    <property type="match status" value="1"/>
</dbReference>
<gene>
    <name evidence="2" type="ORF">OLC1_LOCUS10489</name>
</gene>
<accession>A0AAV1CZP2</accession>
<dbReference type="PROSITE" id="PS50181">
    <property type="entry name" value="FBOX"/>
    <property type="match status" value="1"/>
</dbReference>
<evidence type="ECO:0000313" key="3">
    <source>
        <dbReference type="Proteomes" id="UP001161247"/>
    </source>
</evidence>